<dbReference type="GO" id="GO:0016363">
    <property type="term" value="C:nuclear matrix"/>
    <property type="evidence" value="ECO:0007669"/>
    <property type="project" value="UniProtKB-SubCell"/>
</dbReference>
<evidence type="ECO:0000256" key="4">
    <source>
        <dbReference type="ARBA" id="ARBA00023203"/>
    </source>
</evidence>
<evidence type="ECO:0000256" key="2">
    <source>
        <dbReference type="ARBA" id="ARBA00006844"/>
    </source>
</evidence>
<dbReference type="PROSITE" id="PS51263">
    <property type="entry name" value="ADF_H"/>
    <property type="match status" value="1"/>
</dbReference>
<proteinExistence type="inferred from homology"/>
<evidence type="ECO:0000259" key="6">
    <source>
        <dbReference type="PROSITE" id="PS51263"/>
    </source>
</evidence>
<dbReference type="GO" id="GO:0015629">
    <property type="term" value="C:actin cytoskeleton"/>
    <property type="evidence" value="ECO:0007669"/>
    <property type="project" value="InterPro"/>
</dbReference>
<protein>
    <recommendedName>
        <fullName evidence="3">Cofilin</fullName>
    </recommendedName>
    <alternativeName>
        <fullName evidence="5">Actin-depolymerizing factor 1</fullName>
    </alternativeName>
</protein>
<dbReference type="OrthoDB" id="10249245at2759"/>
<dbReference type="InterPro" id="IPR002108">
    <property type="entry name" value="ADF-H"/>
</dbReference>
<dbReference type="Proteomes" id="UP000308652">
    <property type="component" value="Unassembled WGS sequence"/>
</dbReference>
<evidence type="ECO:0000256" key="3">
    <source>
        <dbReference type="ARBA" id="ARBA00015630"/>
    </source>
</evidence>
<dbReference type="PANTHER" id="PTHR11913">
    <property type="entry name" value="COFILIN-RELATED"/>
    <property type="match status" value="1"/>
</dbReference>
<dbReference type="AlphaFoldDB" id="A0A5C3LJY8"/>
<comment type="similarity">
    <text evidence="2">Belongs to the actin-binding proteins ADF family.</text>
</comment>
<dbReference type="InterPro" id="IPR029006">
    <property type="entry name" value="ADF-H/Gelsolin-like_dom_sf"/>
</dbReference>
<comment type="subcellular location">
    <subcellularLocation>
        <location evidence="1">Nucleus matrix</location>
    </subcellularLocation>
</comment>
<evidence type="ECO:0000256" key="1">
    <source>
        <dbReference type="ARBA" id="ARBA00004109"/>
    </source>
</evidence>
<dbReference type="InterPro" id="IPR017904">
    <property type="entry name" value="ADF/Cofilin"/>
</dbReference>
<dbReference type="Gene3D" id="3.40.20.10">
    <property type="entry name" value="Severin"/>
    <property type="match status" value="1"/>
</dbReference>
<evidence type="ECO:0000256" key="5">
    <source>
        <dbReference type="ARBA" id="ARBA00032427"/>
    </source>
</evidence>
<dbReference type="SMART" id="SM00102">
    <property type="entry name" value="ADF"/>
    <property type="match status" value="1"/>
</dbReference>
<keyword evidence="4" id="KW-0009">Actin-binding</keyword>
<dbReference type="GO" id="GO:0030042">
    <property type="term" value="P:actin filament depolymerization"/>
    <property type="evidence" value="ECO:0007669"/>
    <property type="project" value="InterPro"/>
</dbReference>
<dbReference type="CDD" id="cd11286">
    <property type="entry name" value="ADF_cofilin_like"/>
    <property type="match status" value="1"/>
</dbReference>
<dbReference type="EMBL" id="ML213657">
    <property type="protein sequence ID" value="TFK33015.1"/>
    <property type="molecule type" value="Genomic_DNA"/>
</dbReference>
<feature type="domain" description="ADF-H" evidence="6">
    <location>
        <begin position="2"/>
        <end position="140"/>
    </location>
</feature>
<sequence>MSSGVPVNGDCIQSYQDLKLNTSKTEPKKYIIFNLNKDFTEIIVEKTSISTKYEDFLADLPENECRWAIYDLEFEKDGGDGKRKKIIFVSWVPDDAKIKQKMVFASSRDALKRALVGIAVEVQATDASEIAYETVLEKAKRTY</sequence>
<evidence type="ECO:0000313" key="8">
    <source>
        <dbReference type="Proteomes" id="UP000308652"/>
    </source>
</evidence>
<organism evidence="7 8">
    <name type="scientific">Crucibulum laeve</name>
    <dbReference type="NCBI Taxonomy" id="68775"/>
    <lineage>
        <taxon>Eukaryota</taxon>
        <taxon>Fungi</taxon>
        <taxon>Dikarya</taxon>
        <taxon>Basidiomycota</taxon>
        <taxon>Agaricomycotina</taxon>
        <taxon>Agaricomycetes</taxon>
        <taxon>Agaricomycetidae</taxon>
        <taxon>Agaricales</taxon>
        <taxon>Agaricineae</taxon>
        <taxon>Nidulariaceae</taxon>
        <taxon>Crucibulum</taxon>
    </lineage>
</organism>
<keyword evidence="8" id="KW-1185">Reference proteome</keyword>
<dbReference type="STRING" id="68775.A0A5C3LJY8"/>
<name>A0A5C3LJY8_9AGAR</name>
<dbReference type="GO" id="GO:0003779">
    <property type="term" value="F:actin binding"/>
    <property type="evidence" value="ECO:0007669"/>
    <property type="project" value="UniProtKB-KW"/>
</dbReference>
<evidence type="ECO:0000313" key="7">
    <source>
        <dbReference type="EMBL" id="TFK33015.1"/>
    </source>
</evidence>
<gene>
    <name evidence="7" type="ORF">BDQ12DRAFT_638041</name>
</gene>
<reference evidence="7 8" key="1">
    <citation type="journal article" date="2019" name="Nat. Ecol. Evol.">
        <title>Megaphylogeny resolves global patterns of mushroom evolution.</title>
        <authorList>
            <person name="Varga T."/>
            <person name="Krizsan K."/>
            <person name="Foldi C."/>
            <person name="Dima B."/>
            <person name="Sanchez-Garcia M."/>
            <person name="Sanchez-Ramirez S."/>
            <person name="Szollosi G.J."/>
            <person name="Szarkandi J.G."/>
            <person name="Papp V."/>
            <person name="Albert L."/>
            <person name="Andreopoulos W."/>
            <person name="Angelini C."/>
            <person name="Antonin V."/>
            <person name="Barry K.W."/>
            <person name="Bougher N.L."/>
            <person name="Buchanan P."/>
            <person name="Buyck B."/>
            <person name="Bense V."/>
            <person name="Catcheside P."/>
            <person name="Chovatia M."/>
            <person name="Cooper J."/>
            <person name="Damon W."/>
            <person name="Desjardin D."/>
            <person name="Finy P."/>
            <person name="Geml J."/>
            <person name="Haridas S."/>
            <person name="Hughes K."/>
            <person name="Justo A."/>
            <person name="Karasinski D."/>
            <person name="Kautmanova I."/>
            <person name="Kiss B."/>
            <person name="Kocsube S."/>
            <person name="Kotiranta H."/>
            <person name="LaButti K.M."/>
            <person name="Lechner B.E."/>
            <person name="Liimatainen K."/>
            <person name="Lipzen A."/>
            <person name="Lukacs Z."/>
            <person name="Mihaltcheva S."/>
            <person name="Morgado L.N."/>
            <person name="Niskanen T."/>
            <person name="Noordeloos M.E."/>
            <person name="Ohm R.A."/>
            <person name="Ortiz-Santana B."/>
            <person name="Ovrebo C."/>
            <person name="Racz N."/>
            <person name="Riley R."/>
            <person name="Savchenko A."/>
            <person name="Shiryaev A."/>
            <person name="Soop K."/>
            <person name="Spirin V."/>
            <person name="Szebenyi C."/>
            <person name="Tomsovsky M."/>
            <person name="Tulloss R.E."/>
            <person name="Uehling J."/>
            <person name="Grigoriev I.V."/>
            <person name="Vagvolgyi C."/>
            <person name="Papp T."/>
            <person name="Martin F.M."/>
            <person name="Miettinen O."/>
            <person name="Hibbett D.S."/>
            <person name="Nagy L.G."/>
        </authorList>
    </citation>
    <scope>NUCLEOTIDE SEQUENCE [LARGE SCALE GENOMIC DNA]</scope>
    <source>
        <strain evidence="7 8">CBS 166.37</strain>
    </source>
</reference>
<accession>A0A5C3LJY8</accession>
<dbReference type="SUPFAM" id="SSF55753">
    <property type="entry name" value="Actin depolymerizing proteins"/>
    <property type="match status" value="1"/>
</dbReference>
<dbReference type="Pfam" id="PF00241">
    <property type="entry name" value="Cofilin_ADF"/>
    <property type="match status" value="1"/>
</dbReference>